<sequence>MPTPWYLDDPVLDLLAVIAAAGLTTSTFTEHGETRERFTDEPLYSSLVAWHDVAAQTDWRNASVRVRPESVAAAVTGIRLQGYHWNDADEQLIPLRNEISAALEARCMAEAA</sequence>
<organism evidence="1 2">
    <name type="scientific">Sphingomonas turrisvirgatae</name>
    <dbReference type="NCBI Taxonomy" id="1888892"/>
    <lineage>
        <taxon>Bacteria</taxon>
        <taxon>Pseudomonadati</taxon>
        <taxon>Pseudomonadota</taxon>
        <taxon>Alphaproteobacteria</taxon>
        <taxon>Sphingomonadales</taxon>
        <taxon>Sphingomonadaceae</taxon>
        <taxon>Sphingomonas</taxon>
    </lineage>
</organism>
<keyword evidence="2" id="KW-1185">Reference proteome</keyword>
<gene>
    <name evidence="1" type="ORF">BFL28_10750</name>
</gene>
<dbReference type="Proteomes" id="UP000094487">
    <property type="component" value="Unassembled WGS sequence"/>
</dbReference>
<protein>
    <submittedName>
        <fullName evidence="1">Uncharacterized protein</fullName>
    </submittedName>
</protein>
<dbReference type="STRING" id="1888892.BFL28_10750"/>
<accession>A0A1E3LZW9</accession>
<dbReference type="AlphaFoldDB" id="A0A1E3LZW9"/>
<dbReference type="RefSeq" id="WP_069319055.1">
    <property type="nucleotide sequence ID" value="NZ_MDDS01000006.1"/>
</dbReference>
<evidence type="ECO:0000313" key="1">
    <source>
        <dbReference type="EMBL" id="ODP39284.1"/>
    </source>
</evidence>
<reference evidence="1 2" key="1">
    <citation type="submission" date="2016-08" db="EMBL/GenBank/DDBJ databases">
        <title>Draft genome of the agarase producing Sphingomonas sp. MCT13.</title>
        <authorList>
            <person name="D'Andrea M.M."/>
            <person name="Rossolini G.M."/>
            <person name="Thaller M.C."/>
        </authorList>
    </citation>
    <scope>NUCLEOTIDE SEQUENCE [LARGE SCALE GENOMIC DNA]</scope>
    <source>
        <strain evidence="1 2">MCT13</strain>
    </source>
</reference>
<comment type="caution">
    <text evidence="1">The sequence shown here is derived from an EMBL/GenBank/DDBJ whole genome shotgun (WGS) entry which is preliminary data.</text>
</comment>
<dbReference type="EMBL" id="MDDS01000006">
    <property type="protein sequence ID" value="ODP39284.1"/>
    <property type="molecule type" value="Genomic_DNA"/>
</dbReference>
<proteinExistence type="predicted"/>
<name>A0A1E3LZW9_9SPHN</name>
<evidence type="ECO:0000313" key="2">
    <source>
        <dbReference type="Proteomes" id="UP000094487"/>
    </source>
</evidence>